<dbReference type="GO" id="GO:0006457">
    <property type="term" value="P:protein folding"/>
    <property type="evidence" value="ECO:0007669"/>
    <property type="project" value="InterPro"/>
</dbReference>
<dbReference type="PANTHER" id="PTHR45625">
    <property type="entry name" value="PEPTIDYL-PROLYL CIS-TRANS ISOMERASE-RELATED"/>
    <property type="match status" value="1"/>
</dbReference>
<dbReference type="Pfam" id="PF00160">
    <property type="entry name" value="Pro_isomerase"/>
    <property type="match status" value="1"/>
</dbReference>
<dbReference type="GO" id="GO:0003755">
    <property type="term" value="F:peptidyl-prolyl cis-trans isomerase activity"/>
    <property type="evidence" value="ECO:0007669"/>
    <property type="project" value="UniProtKB-UniRule"/>
</dbReference>
<gene>
    <name evidence="8" type="ORF">MYCFIDRAFT_150142</name>
</gene>
<accession>N1Q9H4</accession>
<dbReference type="AlphaFoldDB" id="N1Q9H4"/>
<dbReference type="Proteomes" id="UP000016932">
    <property type="component" value="Unassembled WGS sequence"/>
</dbReference>
<dbReference type="PIRSF" id="PIRSF001467">
    <property type="entry name" value="Peptidylpro_ismrse"/>
    <property type="match status" value="1"/>
</dbReference>
<dbReference type="SUPFAM" id="SSF50891">
    <property type="entry name" value="Cyclophilin-like"/>
    <property type="match status" value="1"/>
</dbReference>
<dbReference type="EMBL" id="KB446555">
    <property type="protein sequence ID" value="EME89524.1"/>
    <property type="molecule type" value="Genomic_DNA"/>
</dbReference>
<dbReference type="RefSeq" id="XP_007922115.1">
    <property type="nucleotide sequence ID" value="XM_007923924.1"/>
</dbReference>
<proteinExistence type="inferred from homology"/>
<feature type="domain" description="PPIase cyclophilin-type" evidence="7">
    <location>
        <begin position="1"/>
        <end position="154"/>
    </location>
</feature>
<evidence type="ECO:0000256" key="1">
    <source>
        <dbReference type="ARBA" id="ARBA00000971"/>
    </source>
</evidence>
<organism evidence="8 9">
    <name type="scientific">Pseudocercospora fijiensis (strain CIRAD86)</name>
    <name type="common">Black leaf streak disease fungus</name>
    <name type="synonym">Mycosphaerella fijiensis</name>
    <dbReference type="NCBI Taxonomy" id="383855"/>
    <lineage>
        <taxon>Eukaryota</taxon>
        <taxon>Fungi</taxon>
        <taxon>Dikarya</taxon>
        <taxon>Ascomycota</taxon>
        <taxon>Pezizomycotina</taxon>
        <taxon>Dothideomycetes</taxon>
        <taxon>Dothideomycetidae</taxon>
        <taxon>Mycosphaerellales</taxon>
        <taxon>Mycosphaerellaceae</taxon>
        <taxon>Pseudocercospora</taxon>
    </lineage>
</organism>
<dbReference type="InterPro" id="IPR029000">
    <property type="entry name" value="Cyclophilin-like_dom_sf"/>
</dbReference>
<reference evidence="8 9" key="1">
    <citation type="journal article" date="2012" name="PLoS Pathog.">
        <title>Diverse lifestyles and strategies of plant pathogenesis encoded in the genomes of eighteen Dothideomycetes fungi.</title>
        <authorList>
            <person name="Ohm R.A."/>
            <person name="Feau N."/>
            <person name="Henrissat B."/>
            <person name="Schoch C.L."/>
            <person name="Horwitz B.A."/>
            <person name="Barry K.W."/>
            <person name="Condon B.J."/>
            <person name="Copeland A.C."/>
            <person name="Dhillon B."/>
            <person name="Glaser F."/>
            <person name="Hesse C.N."/>
            <person name="Kosti I."/>
            <person name="LaButti K."/>
            <person name="Lindquist E.A."/>
            <person name="Lucas S."/>
            <person name="Salamov A.A."/>
            <person name="Bradshaw R.E."/>
            <person name="Ciuffetti L."/>
            <person name="Hamelin R.C."/>
            <person name="Kema G.H.J."/>
            <person name="Lawrence C."/>
            <person name="Scott J.A."/>
            <person name="Spatafora J.W."/>
            <person name="Turgeon B.G."/>
            <person name="de Wit P.J.G.M."/>
            <person name="Zhong S."/>
            <person name="Goodwin S.B."/>
            <person name="Grigoriev I.V."/>
        </authorList>
    </citation>
    <scope>NUCLEOTIDE SEQUENCE [LARGE SCALE GENOMIC DNA]</scope>
    <source>
        <strain evidence="8 9">CIRAD86</strain>
    </source>
</reference>
<comment type="function">
    <text evidence="2 6">PPIases accelerate the folding of proteins. It catalyzes the cis-trans isomerization of proline imidic peptide bonds in oligopeptides.</text>
</comment>
<evidence type="ECO:0000259" key="7">
    <source>
        <dbReference type="PROSITE" id="PS50072"/>
    </source>
</evidence>
<evidence type="ECO:0000256" key="3">
    <source>
        <dbReference type="ARBA" id="ARBA00023110"/>
    </source>
</evidence>
<evidence type="ECO:0000256" key="5">
    <source>
        <dbReference type="ARBA" id="ARBA00038147"/>
    </source>
</evidence>
<dbReference type="PROSITE" id="PS50072">
    <property type="entry name" value="CSA_PPIASE_2"/>
    <property type="match status" value="1"/>
</dbReference>
<dbReference type="OrthoDB" id="256333at2759"/>
<keyword evidence="4 6" id="KW-0413">Isomerase</keyword>
<dbReference type="KEGG" id="pfj:MYCFIDRAFT_150142"/>
<dbReference type="GeneID" id="19331492"/>
<dbReference type="eggNOG" id="KOG0881">
    <property type="taxonomic scope" value="Eukaryota"/>
</dbReference>
<dbReference type="PANTHER" id="PTHR45625:SF4">
    <property type="entry name" value="PEPTIDYLPROLYL ISOMERASE DOMAIN AND WD REPEAT-CONTAINING PROTEIN 1"/>
    <property type="match status" value="1"/>
</dbReference>
<comment type="catalytic activity">
    <reaction evidence="1 6">
        <text>[protein]-peptidylproline (omega=180) = [protein]-peptidylproline (omega=0)</text>
        <dbReference type="Rhea" id="RHEA:16237"/>
        <dbReference type="Rhea" id="RHEA-COMP:10747"/>
        <dbReference type="Rhea" id="RHEA-COMP:10748"/>
        <dbReference type="ChEBI" id="CHEBI:83833"/>
        <dbReference type="ChEBI" id="CHEBI:83834"/>
        <dbReference type="EC" id="5.2.1.8"/>
    </reaction>
</comment>
<dbReference type="PRINTS" id="PR00153">
    <property type="entry name" value="CSAPPISMRASE"/>
</dbReference>
<keyword evidence="3 6" id="KW-0697">Rotamase</keyword>
<dbReference type="InterPro" id="IPR002130">
    <property type="entry name" value="Cyclophilin-type_PPIase_dom"/>
</dbReference>
<evidence type="ECO:0000256" key="4">
    <source>
        <dbReference type="ARBA" id="ARBA00023235"/>
    </source>
</evidence>
<dbReference type="HOGENOM" id="CLU_012062_16_3_1"/>
<evidence type="ECO:0000313" key="8">
    <source>
        <dbReference type="EMBL" id="EME89524.1"/>
    </source>
</evidence>
<name>N1Q9H4_PSEFD</name>
<dbReference type="GO" id="GO:0071013">
    <property type="term" value="C:catalytic step 2 spliceosome"/>
    <property type="evidence" value="ECO:0007669"/>
    <property type="project" value="TreeGrafter"/>
</dbReference>
<dbReference type="InterPro" id="IPR044666">
    <property type="entry name" value="Cyclophilin_A-like"/>
</dbReference>
<evidence type="ECO:0000256" key="6">
    <source>
        <dbReference type="RuleBase" id="RU363019"/>
    </source>
</evidence>
<keyword evidence="9" id="KW-1185">Reference proteome</keyword>
<evidence type="ECO:0000313" key="9">
    <source>
        <dbReference type="Proteomes" id="UP000016932"/>
    </source>
</evidence>
<dbReference type="InterPro" id="IPR024936">
    <property type="entry name" value="Cyclophilin-type_PPIase"/>
</dbReference>
<dbReference type="InterPro" id="IPR020892">
    <property type="entry name" value="Cyclophilin-type_PPIase_CS"/>
</dbReference>
<protein>
    <recommendedName>
        <fullName evidence="6">Peptidyl-prolyl cis-trans isomerase</fullName>
        <shortName evidence="6">PPIase</shortName>
        <ecNumber evidence="6">5.2.1.8</ecNumber>
    </recommendedName>
</protein>
<dbReference type="FunFam" id="2.40.100.10:FF:000008">
    <property type="entry name" value="Peptidyl-prolyl cis-trans isomerase"/>
    <property type="match status" value="1"/>
</dbReference>
<dbReference type="Gene3D" id="2.40.100.10">
    <property type="entry name" value="Cyclophilin-like"/>
    <property type="match status" value="1"/>
</dbReference>
<dbReference type="PROSITE" id="PS00170">
    <property type="entry name" value="CSA_PPIASE_1"/>
    <property type="match status" value="1"/>
</dbReference>
<sequence length="159" mass="17574">MSTVLLETTMGPITLELYVQHAPKTCQNFKTLASRNYYNNTIFHRIISDFMIQGGDPTGTGRGGESIWGEKFEDEIRGDLKHTGAGILSMANSGPNTNGSQFFITLAPTPWLDGKHTIFGRVQSGMRVVQRMGLVKTGAEDRPEEEVRIVSAKVVQEQD</sequence>
<evidence type="ECO:0000256" key="2">
    <source>
        <dbReference type="ARBA" id="ARBA00002388"/>
    </source>
</evidence>
<comment type="similarity">
    <text evidence="5">Belongs to the cyclophilin-type PPIase family. PPIL1 subfamily.</text>
</comment>
<dbReference type="STRING" id="383855.N1Q9H4"/>
<dbReference type="VEuPathDB" id="FungiDB:MYCFIDRAFT_150142"/>
<dbReference type="EC" id="5.2.1.8" evidence="6"/>